<dbReference type="RefSeq" id="WP_283326612.1">
    <property type="nucleotide sequence ID" value="NZ_JASHIF010000002.1"/>
</dbReference>
<dbReference type="Proteomes" id="UP001236507">
    <property type="component" value="Unassembled WGS sequence"/>
</dbReference>
<evidence type="ECO:0000256" key="1">
    <source>
        <dbReference type="SAM" id="Phobius"/>
    </source>
</evidence>
<keyword evidence="1" id="KW-0812">Transmembrane</keyword>
<keyword evidence="3" id="KW-1185">Reference proteome</keyword>
<proteinExistence type="predicted"/>
<keyword evidence="1" id="KW-0472">Membrane</keyword>
<dbReference type="PANTHER" id="PTHR30188:SF4">
    <property type="entry name" value="PROTEIN TRIGALACTOSYLDIACYLGLYCEROL 1, CHLOROPLASTIC"/>
    <property type="match status" value="1"/>
</dbReference>
<evidence type="ECO:0000313" key="3">
    <source>
        <dbReference type="Proteomes" id="UP001236507"/>
    </source>
</evidence>
<dbReference type="EMBL" id="JASHIF010000002">
    <property type="protein sequence ID" value="MDI9857682.1"/>
    <property type="molecule type" value="Genomic_DNA"/>
</dbReference>
<keyword evidence="1" id="KW-1133">Transmembrane helix</keyword>
<sequence>MTRIGRYFIFMGNLFKNPEKFKVYFDLVFEEAYEIGINSLLIVSIVSSFIGAVTCVQTAANLSNPFVPKYIISLIVRDSTILELAPTITAIVLAGKVGSHIASQLGTMQITEQIDALEVMGINSTSYLVLPKIIGAIITFPMLVALAGFLSIYGGYLAGWLSGAISPSEYIQGLRFDFHPIYVPFAIIKSVVFAFLIASISAFQGYFTKGGALEVGQSSTKAVTNSCIAVLVADYLLAQLLVGG</sequence>
<reference evidence="2 3" key="1">
    <citation type="submission" date="2023-05" db="EMBL/GenBank/DDBJ databases">
        <title>Novel species of genus Flectobacillus isolated from stream in China.</title>
        <authorList>
            <person name="Lu H."/>
        </authorList>
    </citation>
    <scope>NUCLEOTIDE SEQUENCE [LARGE SCALE GENOMIC DNA]</scope>
    <source>
        <strain evidence="2 3">KCTC 42575</strain>
    </source>
</reference>
<protein>
    <submittedName>
        <fullName evidence="2">ABC transporter permease</fullName>
    </submittedName>
</protein>
<dbReference type="InterPro" id="IPR030802">
    <property type="entry name" value="Permease_MalE"/>
</dbReference>
<dbReference type="PANTHER" id="PTHR30188">
    <property type="entry name" value="ABC TRANSPORTER PERMEASE PROTEIN-RELATED"/>
    <property type="match status" value="1"/>
</dbReference>
<gene>
    <name evidence="2" type="ORF">QM524_00550</name>
</gene>
<feature type="transmembrane region" description="Helical" evidence="1">
    <location>
        <begin position="181"/>
        <end position="203"/>
    </location>
</feature>
<comment type="caution">
    <text evidence="2">The sequence shown here is derived from an EMBL/GenBank/DDBJ whole genome shotgun (WGS) entry which is preliminary data.</text>
</comment>
<name>A0ABT6Y2A4_9BACT</name>
<feature type="transmembrane region" description="Helical" evidence="1">
    <location>
        <begin position="133"/>
        <end position="161"/>
    </location>
</feature>
<accession>A0ABT6Y2A4</accession>
<dbReference type="Pfam" id="PF02405">
    <property type="entry name" value="MlaE"/>
    <property type="match status" value="1"/>
</dbReference>
<organism evidence="2 3">
    <name type="scientific">Flectobacillus roseus</name>
    <dbReference type="NCBI Taxonomy" id="502259"/>
    <lineage>
        <taxon>Bacteria</taxon>
        <taxon>Pseudomonadati</taxon>
        <taxon>Bacteroidota</taxon>
        <taxon>Cytophagia</taxon>
        <taxon>Cytophagales</taxon>
        <taxon>Flectobacillaceae</taxon>
        <taxon>Flectobacillus</taxon>
    </lineage>
</organism>
<evidence type="ECO:0000313" key="2">
    <source>
        <dbReference type="EMBL" id="MDI9857682.1"/>
    </source>
</evidence>